<evidence type="ECO:0000313" key="2">
    <source>
        <dbReference type="Proteomes" id="UP000596074"/>
    </source>
</evidence>
<dbReference type="Proteomes" id="UP000596074">
    <property type="component" value="Chromosome"/>
</dbReference>
<dbReference type="InterPro" id="IPR013216">
    <property type="entry name" value="Methyltransf_11"/>
</dbReference>
<keyword evidence="1" id="KW-0489">Methyltransferase</keyword>
<name>A0A9E8FKT0_9GAMM</name>
<organism evidence="1 2">
    <name type="scientific">Venatoribacter cucullus</name>
    <dbReference type="NCBI Taxonomy" id="2661630"/>
    <lineage>
        <taxon>Bacteria</taxon>
        <taxon>Pseudomonadati</taxon>
        <taxon>Pseudomonadota</taxon>
        <taxon>Gammaproteobacteria</taxon>
        <taxon>Oceanospirillales</taxon>
        <taxon>Oceanospirillaceae</taxon>
        <taxon>Venatoribacter</taxon>
    </lineage>
</organism>
<dbReference type="SUPFAM" id="SSF53335">
    <property type="entry name" value="S-adenosyl-L-methionine-dependent methyltransferases"/>
    <property type="match status" value="1"/>
</dbReference>
<dbReference type="KEGG" id="vcw:GJQ55_06240"/>
<keyword evidence="1" id="KW-0808">Transferase</keyword>
<protein>
    <submittedName>
        <fullName evidence="1">Methyltransferase domain-containing protein</fullName>
    </submittedName>
</protein>
<dbReference type="GO" id="GO:0032259">
    <property type="term" value="P:methylation"/>
    <property type="evidence" value="ECO:0007669"/>
    <property type="project" value="UniProtKB-KW"/>
</dbReference>
<reference evidence="1 2" key="1">
    <citation type="submission" date="2019-11" db="EMBL/GenBank/DDBJ databases">
        <title>Venatorbacter sp. nov. a predator of Campylobacter and other Gram-negative bacteria.</title>
        <authorList>
            <person name="Saeedi A."/>
            <person name="Cummings N.J."/>
            <person name="Connerton I.F."/>
            <person name="Connerton P.L."/>
        </authorList>
    </citation>
    <scope>NUCLEOTIDE SEQUENCE [LARGE SCALE GENOMIC DNA]</scope>
    <source>
        <strain evidence="1">XL5</strain>
    </source>
</reference>
<dbReference type="RefSeq" id="WP_228346655.1">
    <property type="nucleotide sequence ID" value="NZ_CP045550.1"/>
</dbReference>
<dbReference type="CDD" id="cd02440">
    <property type="entry name" value="AdoMet_MTases"/>
    <property type="match status" value="1"/>
</dbReference>
<accession>A0A9E8FKT0</accession>
<evidence type="ECO:0000313" key="1">
    <source>
        <dbReference type="EMBL" id="QQD24098.1"/>
    </source>
</evidence>
<dbReference type="InterPro" id="IPR029063">
    <property type="entry name" value="SAM-dependent_MTases_sf"/>
</dbReference>
<proteinExistence type="predicted"/>
<dbReference type="GO" id="GO:0008757">
    <property type="term" value="F:S-adenosylmethionine-dependent methyltransferase activity"/>
    <property type="evidence" value="ECO:0007669"/>
    <property type="project" value="InterPro"/>
</dbReference>
<keyword evidence="2" id="KW-1185">Reference proteome</keyword>
<dbReference type="EMBL" id="CP046056">
    <property type="protein sequence ID" value="QQD24098.1"/>
    <property type="molecule type" value="Genomic_DNA"/>
</dbReference>
<dbReference type="AlphaFoldDB" id="A0A9E8FKT0"/>
<dbReference type="Pfam" id="PF08241">
    <property type="entry name" value="Methyltransf_11"/>
    <property type="match status" value="1"/>
</dbReference>
<dbReference type="Gene3D" id="3.40.50.150">
    <property type="entry name" value="Vaccinia Virus protein VP39"/>
    <property type="match status" value="1"/>
</dbReference>
<gene>
    <name evidence="1" type="ORF">GJQ55_06240</name>
</gene>
<sequence length="257" mass="29469">MSVTVSRIKPEEFQRWLQQPATQRLLALQAGWLRDRVAGLHGCHLLYCGIDPQPRFLQRARIRHSFRLGLPWSAGCAEVDARIQDDAWPLPDESVDVVILQHSLDLSRRPHQLIREAVRCLVPEGYLLITGFNPYSPWGAWRWLRNFSTRLPWVSRPVAPARLQDWLTLLDLRLEEQFPCAHWWPLSAGSEQLSRRVDRVLAGSQLLPAACYLMVARKTVAGVTPIRPRRWYFSEHPFAMPVPAASRSATGTTRDIT</sequence>